<dbReference type="Proteomes" id="UP000253759">
    <property type="component" value="Unassembled WGS sequence"/>
</dbReference>
<protein>
    <submittedName>
        <fullName evidence="2">Uncharacterized protein</fullName>
    </submittedName>
</protein>
<evidence type="ECO:0000313" key="3">
    <source>
        <dbReference type="Proteomes" id="UP000253759"/>
    </source>
</evidence>
<dbReference type="AlphaFoldDB" id="A0A369W8D0"/>
<feature type="region of interest" description="Disordered" evidence="1">
    <location>
        <begin position="1"/>
        <end position="41"/>
    </location>
</feature>
<comment type="caution">
    <text evidence="2">The sequence shown here is derived from an EMBL/GenBank/DDBJ whole genome shotgun (WGS) entry which is preliminary data.</text>
</comment>
<sequence length="146" mass="14867">MLALAACSDQNAEAETSAPAATEAPAEVAPVEAPAEDTVTAPAAVEEEAAEAIADEVTEAVENTTPSIPSGDAMATNAMQMMSPEMQSALQDQIATMSDEEKSAAVAEARTTAEAAARQQGLADDLVQRVGDEAEAAARQMFGLAD</sequence>
<accession>A0A369W8D0</accession>
<evidence type="ECO:0000256" key="1">
    <source>
        <dbReference type="SAM" id="MobiDB-lite"/>
    </source>
</evidence>
<evidence type="ECO:0000313" key="2">
    <source>
        <dbReference type="EMBL" id="RDE10229.1"/>
    </source>
</evidence>
<proteinExistence type="predicted"/>
<keyword evidence="3" id="KW-1185">Reference proteome</keyword>
<dbReference type="EMBL" id="QQNH01000002">
    <property type="protein sequence ID" value="RDE10229.1"/>
    <property type="molecule type" value="Genomic_DNA"/>
</dbReference>
<gene>
    <name evidence="2" type="ORF">DVH29_02215</name>
</gene>
<feature type="compositionally biased region" description="Low complexity" evidence="1">
    <location>
        <begin position="13"/>
        <end position="41"/>
    </location>
</feature>
<name>A0A369W8D0_9HYPH</name>
<organism evidence="2 3">
    <name type="scientific">Pelagibacterium lacus</name>
    <dbReference type="NCBI Taxonomy" id="2282655"/>
    <lineage>
        <taxon>Bacteria</taxon>
        <taxon>Pseudomonadati</taxon>
        <taxon>Pseudomonadota</taxon>
        <taxon>Alphaproteobacteria</taxon>
        <taxon>Hyphomicrobiales</taxon>
        <taxon>Devosiaceae</taxon>
        <taxon>Pelagibacterium</taxon>
    </lineage>
</organism>
<reference evidence="3" key="1">
    <citation type="submission" date="2018-07" db="EMBL/GenBank/DDBJ databases">
        <authorList>
            <person name="Liu B.-T."/>
            <person name="Du Z."/>
        </authorList>
    </citation>
    <scope>NUCLEOTIDE SEQUENCE [LARGE SCALE GENOMIC DNA]</scope>
    <source>
        <strain evidence="3">XYN52</strain>
    </source>
</reference>